<proteinExistence type="predicted"/>
<feature type="transmembrane region" description="Helical" evidence="2">
    <location>
        <begin position="99"/>
        <end position="125"/>
    </location>
</feature>
<keyword evidence="2" id="KW-1133">Transmembrane helix</keyword>
<reference evidence="3" key="1">
    <citation type="submission" date="2021-12" db="EMBL/GenBank/DDBJ databases">
        <authorList>
            <person name="King R."/>
        </authorList>
    </citation>
    <scope>NUCLEOTIDE SEQUENCE</scope>
</reference>
<evidence type="ECO:0000313" key="4">
    <source>
        <dbReference type="Proteomes" id="UP001152759"/>
    </source>
</evidence>
<feature type="transmembrane region" description="Helical" evidence="2">
    <location>
        <begin position="137"/>
        <end position="159"/>
    </location>
</feature>
<keyword evidence="2" id="KW-0812">Transmembrane</keyword>
<dbReference type="Proteomes" id="UP001152759">
    <property type="component" value="Chromosome 1"/>
</dbReference>
<accession>A0A9P0A194</accession>
<name>A0A9P0A194_BEMTA</name>
<dbReference type="AlphaFoldDB" id="A0A9P0A194"/>
<evidence type="ECO:0000256" key="2">
    <source>
        <dbReference type="SAM" id="Phobius"/>
    </source>
</evidence>
<feature type="transmembrane region" description="Helical" evidence="2">
    <location>
        <begin position="9"/>
        <end position="32"/>
    </location>
</feature>
<organism evidence="3 4">
    <name type="scientific">Bemisia tabaci</name>
    <name type="common">Sweetpotato whitefly</name>
    <name type="synonym">Aleurodes tabaci</name>
    <dbReference type="NCBI Taxonomy" id="7038"/>
    <lineage>
        <taxon>Eukaryota</taxon>
        <taxon>Metazoa</taxon>
        <taxon>Ecdysozoa</taxon>
        <taxon>Arthropoda</taxon>
        <taxon>Hexapoda</taxon>
        <taxon>Insecta</taxon>
        <taxon>Pterygota</taxon>
        <taxon>Neoptera</taxon>
        <taxon>Paraneoptera</taxon>
        <taxon>Hemiptera</taxon>
        <taxon>Sternorrhyncha</taxon>
        <taxon>Aleyrodoidea</taxon>
        <taxon>Aleyrodidae</taxon>
        <taxon>Aleyrodinae</taxon>
        <taxon>Bemisia</taxon>
    </lineage>
</organism>
<protein>
    <submittedName>
        <fullName evidence="3">Uncharacterized protein</fullName>
    </submittedName>
</protein>
<keyword evidence="2" id="KW-0472">Membrane</keyword>
<dbReference type="EMBL" id="OU963862">
    <property type="protein sequence ID" value="CAH0381873.1"/>
    <property type="molecule type" value="Genomic_DNA"/>
</dbReference>
<feature type="region of interest" description="Disordered" evidence="1">
    <location>
        <begin position="388"/>
        <end position="408"/>
    </location>
</feature>
<evidence type="ECO:0000313" key="3">
    <source>
        <dbReference type="EMBL" id="CAH0381873.1"/>
    </source>
</evidence>
<gene>
    <name evidence="3" type="ORF">BEMITA_LOCUS1478</name>
</gene>
<sequence length="517" mass="60807">MHKLQRRKILFTVAATITLSQCIIWTAIYISAVTLYSCSTQLSYFTNLLQRGDLKGNTRINYISTLTYVAYLWNGKCKRGNATKAFYWPDRIPSSERTYAWMLSYSLVTSCWIPASVGLMTGAFYGQSEDAVICMSLPWLVITFILTVMDLSAAVMYTFDIFHMTDKKAYLQFIGVGLKNTTIIEGLEGKTPQEWQYDTIIPGVIFVSIYLRLVVLWLINVYLLIKVFNEIWWLRREKKKESVKRPQNFEMSVINRIQEQRPSPQMQDAPNKNAQYVPWMDLVSFKTNVQQQSLTQRRKSELIINTKIAENYNQAKLQRLNEEFRKKYLPVDSQLVKITDNNLSPDRMRRRHSEESYIWREKVRDKARRFSEQQHQIKVIAELLEQRASGTPSKATKQAENERRRSKTKEPVNWYEPIWEMETADSHYTTIENDLYSPVFDYLGQPTPHLQPFKWTLDSPTFKRYEQRIIFNYPVASPTSLQENNPLRRIWNEIQVLKYGPKTQNKPPPSPKIDYEL</sequence>
<evidence type="ECO:0000256" key="1">
    <source>
        <dbReference type="SAM" id="MobiDB-lite"/>
    </source>
</evidence>
<keyword evidence="4" id="KW-1185">Reference proteome</keyword>
<feature type="transmembrane region" description="Helical" evidence="2">
    <location>
        <begin position="200"/>
        <end position="225"/>
    </location>
</feature>